<evidence type="ECO:0000259" key="7">
    <source>
        <dbReference type="Pfam" id="PF05199"/>
    </source>
</evidence>
<keyword evidence="4 5" id="KW-0274">FAD</keyword>
<keyword evidence="3" id="KW-0285">Flavoprotein</keyword>
<feature type="domain" description="Glucose-methanol-choline oxidoreductase C-terminal" evidence="7">
    <location>
        <begin position="465"/>
        <end position="599"/>
    </location>
</feature>
<dbReference type="Proteomes" id="UP001458880">
    <property type="component" value="Unassembled WGS sequence"/>
</dbReference>
<evidence type="ECO:0000256" key="2">
    <source>
        <dbReference type="ARBA" id="ARBA00010790"/>
    </source>
</evidence>
<dbReference type="Pfam" id="PF00732">
    <property type="entry name" value="GMC_oxred_N"/>
    <property type="match status" value="1"/>
</dbReference>
<evidence type="ECO:0000313" key="8">
    <source>
        <dbReference type="EMBL" id="KAK9730770.1"/>
    </source>
</evidence>
<proteinExistence type="inferred from homology"/>
<accession>A0AAW1LAR6</accession>
<dbReference type="Pfam" id="PF05199">
    <property type="entry name" value="GMC_oxred_C"/>
    <property type="match status" value="1"/>
</dbReference>
<evidence type="ECO:0000256" key="4">
    <source>
        <dbReference type="ARBA" id="ARBA00022827"/>
    </source>
</evidence>
<comment type="cofactor">
    <cofactor evidence="1 5">
        <name>FAD</name>
        <dbReference type="ChEBI" id="CHEBI:57692"/>
    </cofactor>
</comment>
<dbReference type="GO" id="GO:0050660">
    <property type="term" value="F:flavin adenine dinucleotide binding"/>
    <property type="evidence" value="ECO:0007669"/>
    <property type="project" value="InterPro"/>
</dbReference>
<evidence type="ECO:0000256" key="1">
    <source>
        <dbReference type="ARBA" id="ARBA00001974"/>
    </source>
</evidence>
<name>A0AAW1LAR6_POPJA</name>
<reference evidence="8 9" key="1">
    <citation type="journal article" date="2024" name="BMC Genomics">
        <title>De novo assembly and annotation of Popillia japonica's genome with initial clues to its potential as an invasive pest.</title>
        <authorList>
            <person name="Cucini C."/>
            <person name="Boschi S."/>
            <person name="Funari R."/>
            <person name="Cardaioli E."/>
            <person name="Iannotti N."/>
            <person name="Marturano G."/>
            <person name="Paoli F."/>
            <person name="Bruttini M."/>
            <person name="Carapelli A."/>
            <person name="Frati F."/>
            <person name="Nardi F."/>
        </authorList>
    </citation>
    <scope>NUCLEOTIDE SEQUENCE [LARGE SCALE GENOMIC DNA]</scope>
    <source>
        <strain evidence="8">DMR45628</strain>
    </source>
</reference>
<comment type="similarity">
    <text evidence="2">Belongs to the GMC oxidoreductase family.</text>
</comment>
<comment type="caution">
    <text evidence="8">The sequence shown here is derived from an EMBL/GenBank/DDBJ whole genome shotgun (WGS) entry which is preliminary data.</text>
</comment>
<dbReference type="PANTHER" id="PTHR11552">
    <property type="entry name" value="GLUCOSE-METHANOL-CHOLINE GMC OXIDOREDUCTASE"/>
    <property type="match status" value="1"/>
</dbReference>
<feature type="binding site" evidence="5">
    <location>
        <position position="580"/>
    </location>
    <ligand>
        <name>FAD</name>
        <dbReference type="ChEBI" id="CHEBI:57692"/>
    </ligand>
</feature>
<dbReference type="GO" id="GO:0016614">
    <property type="term" value="F:oxidoreductase activity, acting on CH-OH group of donors"/>
    <property type="evidence" value="ECO:0007669"/>
    <property type="project" value="InterPro"/>
</dbReference>
<feature type="domain" description="Glucose-methanol-choline oxidoreductase N-terminal" evidence="6">
    <location>
        <begin position="65"/>
        <end position="355"/>
    </location>
</feature>
<dbReference type="PIRSF" id="PIRSF000137">
    <property type="entry name" value="Alcohol_oxidase"/>
    <property type="match status" value="1"/>
</dbReference>
<protein>
    <submittedName>
        <fullName evidence="8">GMC oxidoreductase</fullName>
    </submittedName>
</protein>
<keyword evidence="9" id="KW-1185">Reference proteome</keyword>
<feature type="binding site" evidence="5">
    <location>
        <position position="145"/>
    </location>
    <ligand>
        <name>FAD</name>
        <dbReference type="ChEBI" id="CHEBI:57692"/>
    </ligand>
</feature>
<dbReference type="SUPFAM" id="SSF54373">
    <property type="entry name" value="FAD-linked reductases, C-terminal domain"/>
    <property type="match status" value="1"/>
</dbReference>
<sequence>MHTKMVSTPSNCSSLQGEALAGPLATAFFLLITKLYFEKASIGKAEDYPPDFGPDLLTAHNPLFDIIIVGGGPAGVILANRLSEVSHWTVLLLEAGDLPSSTSDVPAFYMSLKGSNADWSYYTVQEKSACQGMINKRCKLSTGKVLGGSSSINNMHYMPSLSTDYLEWSNQENHGWKIENIERNYRKHENNSAPMNETIFGNFGELSLNFINQDNEMKNLIYQAAELMGYSKTNPGDTTGYQDVLGIIDNGARYNYAKAFLGPIQARDNLFIARQAFVTKILTQIPKDRRIQGVNVYIDGKQIAVKAKKEVILTAGAVNTAQLLLLSGFGPKDHLKQHDIPVIVDLPVGQNLQDKVSALLFVGIDNGTAESNPVLTADNAYSFIMHRTGEFTATNVNDVVGLINTEDKDSNIPNILIYHYYFERNDPNLELFLNVFSFDKVIKRSILQQNKAERFIVFAPTLIKPKSRGQVVLENDNPFVKPFIRGNYLSEREDHQTLLSETEPFKQRGAHFLEIDMPSCRNYKYCNEPYLACAVRAMSYPLSEMVGTAQMGDLVTKCDARVTDEFMLLDGIRHLRIVDGSVIPEQITGNVETTVAMMAENAADQIKKFWLNV</sequence>
<dbReference type="InterPro" id="IPR007867">
    <property type="entry name" value="GMC_OxRtase_C"/>
</dbReference>
<dbReference type="EMBL" id="JASPKY010000142">
    <property type="protein sequence ID" value="KAK9730770.1"/>
    <property type="molecule type" value="Genomic_DNA"/>
</dbReference>
<evidence type="ECO:0000256" key="3">
    <source>
        <dbReference type="ARBA" id="ARBA00022630"/>
    </source>
</evidence>
<feature type="binding site" evidence="5">
    <location>
        <position position="278"/>
    </location>
    <ligand>
        <name>FAD</name>
        <dbReference type="ChEBI" id="CHEBI:57692"/>
    </ligand>
</feature>
<evidence type="ECO:0000256" key="5">
    <source>
        <dbReference type="PIRSR" id="PIRSR000137-2"/>
    </source>
</evidence>
<gene>
    <name evidence="8" type="ORF">QE152_g14261</name>
</gene>
<dbReference type="InterPro" id="IPR012132">
    <property type="entry name" value="GMC_OxRdtase"/>
</dbReference>
<dbReference type="Gene3D" id="3.30.560.10">
    <property type="entry name" value="Glucose Oxidase, domain 3"/>
    <property type="match status" value="1"/>
</dbReference>
<evidence type="ECO:0000259" key="6">
    <source>
        <dbReference type="Pfam" id="PF00732"/>
    </source>
</evidence>
<dbReference type="Gene3D" id="3.50.50.60">
    <property type="entry name" value="FAD/NAD(P)-binding domain"/>
    <property type="match status" value="1"/>
</dbReference>
<dbReference type="SUPFAM" id="SSF51905">
    <property type="entry name" value="FAD/NAD(P)-binding domain"/>
    <property type="match status" value="1"/>
</dbReference>
<dbReference type="PANTHER" id="PTHR11552:SF147">
    <property type="entry name" value="CHOLINE DEHYDROGENASE, MITOCHONDRIAL"/>
    <property type="match status" value="1"/>
</dbReference>
<dbReference type="InterPro" id="IPR036188">
    <property type="entry name" value="FAD/NAD-bd_sf"/>
</dbReference>
<dbReference type="AlphaFoldDB" id="A0AAW1LAR6"/>
<dbReference type="InterPro" id="IPR000172">
    <property type="entry name" value="GMC_OxRdtase_N"/>
</dbReference>
<evidence type="ECO:0000313" key="9">
    <source>
        <dbReference type="Proteomes" id="UP001458880"/>
    </source>
</evidence>
<organism evidence="8 9">
    <name type="scientific">Popillia japonica</name>
    <name type="common">Japanese beetle</name>
    <dbReference type="NCBI Taxonomy" id="7064"/>
    <lineage>
        <taxon>Eukaryota</taxon>
        <taxon>Metazoa</taxon>
        <taxon>Ecdysozoa</taxon>
        <taxon>Arthropoda</taxon>
        <taxon>Hexapoda</taxon>
        <taxon>Insecta</taxon>
        <taxon>Pterygota</taxon>
        <taxon>Neoptera</taxon>
        <taxon>Endopterygota</taxon>
        <taxon>Coleoptera</taxon>
        <taxon>Polyphaga</taxon>
        <taxon>Scarabaeiformia</taxon>
        <taxon>Scarabaeidae</taxon>
        <taxon>Rutelinae</taxon>
        <taxon>Popillia</taxon>
    </lineage>
</organism>